<evidence type="ECO:0000313" key="10">
    <source>
        <dbReference type="Proteomes" id="UP000257067"/>
    </source>
</evidence>
<protein>
    <submittedName>
        <fullName evidence="9">Undecaprenyl/decaprenyl-phosphate alpha-N-acetylglucosaminyl 1-phosphate transferase</fullName>
    </submittedName>
</protein>
<dbReference type="GO" id="GO:0005886">
    <property type="term" value="C:plasma membrane"/>
    <property type="evidence" value="ECO:0007669"/>
    <property type="project" value="UniProtKB-SubCell"/>
</dbReference>
<dbReference type="EMBL" id="NXLU01000002">
    <property type="protein sequence ID" value="RDU69440.1"/>
    <property type="molecule type" value="Genomic_DNA"/>
</dbReference>
<feature type="binding site" evidence="7">
    <location>
        <position position="208"/>
    </location>
    <ligand>
        <name>Mg(2+)</name>
        <dbReference type="ChEBI" id="CHEBI:18420"/>
    </ligand>
</feature>
<sequence length="335" mass="37613">MIAFFIFGGLLCSFLLNLFIIWVSRKFGLFVDTATSDKPQRFHSLPTPRAGGIGIFTPFFFTSLSLLYTQSTFLYAILIGGSLVFLSGLIEDFNASLSPKVRLFLQCLGGGVFIYLSDLYLSNLGFGIILPSYIAIPFTIFAIVGMINALNIIDGFNGLAGGIALFGLFFITLLCIGNRELLILLALMGGILGFLLLNFPKGKIFLGDGGAYFLGFILAAFLIQLTQTKDSNISPWFGMGLLIYPFWEVIFSIYRRRFKEKTAAMLPDNHHLHQLLFQKIQSNSKTTFIILSFVLPFMIYAYCFYTHEKMLVLGSATFIFIYLLIYQKLQRSSFH</sequence>
<evidence type="ECO:0000256" key="3">
    <source>
        <dbReference type="ARBA" id="ARBA00022679"/>
    </source>
</evidence>
<dbReference type="GO" id="GO:0009103">
    <property type="term" value="P:lipopolysaccharide biosynthetic process"/>
    <property type="evidence" value="ECO:0007669"/>
    <property type="project" value="TreeGrafter"/>
</dbReference>
<name>A0A3D8IWT4_9HELI</name>
<dbReference type="GO" id="GO:0046872">
    <property type="term" value="F:metal ion binding"/>
    <property type="evidence" value="ECO:0007669"/>
    <property type="project" value="UniProtKB-KW"/>
</dbReference>
<dbReference type="CDD" id="cd06853">
    <property type="entry name" value="GT_WecA_like"/>
    <property type="match status" value="1"/>
</dbReference>
<feature type="transmembrane region" description="Helical" evidence="8">
    <location>
        <begin position="103"/>
        <end position="122"/>
    </location>
</feature>
<dbReference type="Proteomes" id="UP000257067">
    <property type="component" value="Unassembled WGS sequence"/>
</dbReference>
<dbReference type="GO" id="GO:0016780">
    <property type="term" value="F:phosphotransferase activity, for other substituted phosphate groups"/>
    <property type="evidence" value="ECO:0007669"/>
    <property type="project" value="InterPro"/>
</dbReference>
<feature type="transmembrane region" description="Helical" evidence="8">
    <location>
        <begin position="6"/>
        <end position="23"/>
    </location>
</feature>
<keyword evidence="2" id="KW-1003">Cell membrane</keyword>
<keyword evidence="10" id="KW-1185">Reference proteome</keyword>
<feature type="transmembrane region" description="Helical" evidence="8">
    <location>
        <begin position="182"/>
        <end position="199"/>
    </location>
</feature>
<dbReference type="InterPro" id="IPR000715">
    <property type="entry name" value="Glycosyl_transferase_4"/>
</dbReference>
<keyword evidence="5 8" id="KW-1133">Transmembrane helix</keyword>
<feature type="transmembrane region" description="Helical" evidence="8">
    <location>
        <begin position="211"/>
        <end position="227"/>
    </location>
</feature>
<dbReference type="GO" id="GO:0071555">
    <property type="term" value="P:cell wall organization"/>
    <property type="evidence" value="ECO:0007669"/>
    <property type="project" value="TreeGrafter"/>
</dbReference>
<keyword evidence="6 8" id="KW-0472">Membrane</keyword>
<dbReference type="OrthoDB" id="9783652at2"/>
<comment type="caution">
    <text evidence="9">The sequence shown here is derived from an EMBL/GenBank/DDBJ whole genome shotgun (WGS) entry which is preliminary data.</text>
</comment>
<evidence type="ECO:0000256" key="5">
    <source>
        <dbReference type="ARBA" id="ARBA00022989"/>
    </source>
</evidence>
<reference evidence="9 10" key="1">
    <citation type="submission" date="2018-04" db="EMBL/GenBank/DDBJ databases">
        <title>Novel Campyloabacter and Helicobacter Species and Strains.</title>
        <authorList>
            <person name="Mannion A.J."/>
            <person name="Shen Z."/>
            <person name="Fox J.G."/>
        </authorList>
    </citation>
    <scope>NUCLEOTIDE SEQUENCE [LARGE SCALE GENOMIC DNA]</scope>
    <source>
        <strain evidence="9 10">ATCC 700242</strain>
    </source>
</reference>
<evidence type="ECO:0000313" key="9">
    <source>
        <dbReference type="EMBL" id="RDU69440.1"/>
    </source>
</evidence>
<proteinExistence type="predicted"/>
<evidence type="ECO:0000256" key="2">
    <source>
        <dbReference type="ARBA" id="ARBA00022475"/>
    </source>
</evidence>
<dbReference type="RefSeq" id="WP_104724608.1">
    <property type="nucleotide sequence ID" value="NZ_FZNE01000003.1"/>
</dbReference>
<gene>
    <name evidence="9" type="ORF">CQA62_01980</name>
</gene>
<dbReference type="Pfam" id="PF00953">
    <property type="entry name" value="Glycos_transf_4"/>
    <property type="match status" value="1"/>
</dbReference>
<keyword evidence="7" id="KW-0460">Magnesium</keyword>
<evidence type="ECO:0000256" key="6">
    <source>
        <dbReference type="ARBA" id="ARBA00023136"/>
    </source>
</evidence>
<dbReference type="GO" id="GO:0044038">
    <property type="term" value="P:cell wall macromolecule biosynthetic process"/>
    <property type="evidence" value="ECO:0007669"/>
    <property type="project" value="TreeGrafter"/>
</dbReference>
<dbReference type="PANTHER" id="PTHR22926:SF3">
    <property type="entry name" value="UNDECAPRENYL-PHOSPHATE ALPHA-N-ACETYLGLUCOSAMINYL 1-PHOSPHATE TRANSFERASE"/>
    <property type="match status" value="1"/>
</dbReference>
<feature type="transmembrane region" description="Helical" evidence="8">
    <location>
        <begin position="156"/>
        <end position="176"/>
    </location>
</feature>
<feature type="transmembrane region" description="Helical" evidence="8">
    <location>
        <begin position="233"/>
        <end position="254"/>
    </location>
</feature>
<evidence type="ECO:0000256" key="1">
    <source>
        <dbReference type="ARBA" id="ARBA00004651"/>
    </source>
</evidence>
<keyword evidence="3 9" id="KW-0808">Transferase</keyword>
<evidence type="ECO:0000256" key="8">
    <source>
        <dbReference type="SAM" id="Phobius"/>
    </source>
</evidence>
<accession>A0A3D8IWT4</accession>
<dbReference type="AlphaFoldDB" id="A0A3D8IWT4"/>
<keyword evidence="7" id="KW-0479">Metal-binding</keyword>
<comment type="cofactor">
    <cofactor evidence="7">
        <name>Mg(2+)</name>
        <dbReference type="ChEBI" id="CHEBI:18420"/>
    </cofactor>
</comment>
<evidence type="ECO:0000256" key="4">
    <source>
        <dbReference type="ARBA" id="ARBA00022692"/>
    </source>
</evidence>
<organism evidence="9 10">
    <name type="scientific">Helicobacter cholecystus</name>
    <dbReference type="NCBI Taxonomy" id="45498"/>
    <lineage>
        <taxon>Bacteria</taxon>
        <taxon>Pseudomonadati</taxon>
        <taxon>Campylobacterota</taxon>
        <taxon>Epsilonproteobacteria</taxon>
        <taxon>Campylobacterales</taxon>
        <taxon>Helicobacteraceae</taxon>
        <taxon>Helicobacter</taxon>
    </lineage>
</organism>
<feature type="transmembrane region" description="Helical" evidence="8">
    <location>
        <begin position="311"/>
        <end position="329"/>
    </location>
</feature>
<feature type="transmembrane region" description="Helical" evidence="8">
    <location>
        <begin position="128"/>
        <end position="149"/>
    </location>
</feature>
<comment type="subcellular location">
    <subcellularLocation>
        <location evidence="1">Cell membrane</location>
        <topology evidence="1">Multi-pass membrane protein</topology>
    </subcellularLocation>
</comment>
<keyword evidence="4 8" id="KW-0812">Transmembrane</keyword>
<feature type="transmembrane region" description="Helical" evidence="8">
    <location>
        <begin position="286"/>
        <end position="305"/>
    </location>
</feature>
<evidence type="ECO:0000256" key="7">
    <source>
        <dbReference type="PIRSR" id="PIRSR600715-1"/>
    </source>
</evidence>
<feature type="binding site" evidence="7">
    <location>
        <position position="151"/>
    </location>
    <ligand>
        <name>Mg(2+)</name>
        <dbReference type="ChEBI" id="CHEBI:18420"/>
    </ligand>
</feature>
<dbReference type="PANTHER" id="PTHR22926">
    <property type="entry name" value="PHOSPHO-N-ACETYLMURAMOYL-PENTAPEPTIDE-TRANSFERASE"/>
    <property type="match status" value="1"/>
</dbReference>
<feature type="transmembrane region" description="Helical" evidence="8">
    <location>
        <begin position="73"/>
        <end position="91"/>
    </location>
</feature>